<dbReference type="Pfam" id="PF00112">
    <property type="entry name" value="Peptidase_C1"/>
    <property type="match status" value="1"/>
</dbReference>
<dbReference type="PROSITE" id="PS00139">
    <property type="entry name" value="THIOL_PROTEASE_CYS"/>
    <property type="match status" value="1"/>
</dbReference>
<dbReference type="InterPro" id="IPR013128">
    <property type="entry name" value="Peptidase_C1A"/>
</dbReference>
<dbReference type="STRING" id="563176.SAMN04488090_1256"/>
<dbReference type="Proteomes" id="UP000198901">
    <property type="component" value="Unassembled WGS sequence"/>
</dbReference>
<dbReference type="Gene3D" id="3.90.70.10">
    <property type="entry name" value="Cysteine proteinases"/>
    <property type="match status" value="1"/>
</dbReference>
<accession>A0A1G9L4B2</accession>
<gene>
    <name evidence="3" type="ORF">SAMN04488090_1256</name>
</gene>
<keyword evidence="4" id="KW-1185">Reference proteome</keyword>
<reference evidence="3 4" key="1">
    <citation type="submission" date="2016-10" db="EMBL/GenBank/DDBJ databases">
        <authorList>
            <person name="de Groot N.N."/>
        </authorList>
    </citation>
    <scope>NUCLEOTIDE SEQUENCE [LARGE SCALE GENOMIC DNA]</scope>
    <source>
        <strain evidence="3 4">DSM 21668</strain>
    </source>
</reference>
<dbReference type="RefSeq" id="WP_093199178.1">
    <property type="nucleotide sequence ID" value="NZ_FNGS01000002.1"/>
</dbReference>
<proteinExistence type="inferred from homology"/>
<dbReference type="CDD" id="cd02619">
    <property type="entry name" value="Peptidase_C1"/>
    <property type="match status" value="1"/>
</dbReference>
<dbReference type="InterPro" id="IPR000169">
    <property type="entry name" value="Pept_cys_AS"/>
</dbReference>
<dbReference type="InterPro" id="IPR000668">
    <property type="entry name" value="Peptidase_C1A_C"/>
</dbReference>
<dbReference type="AlphaFoldDB" id="A0A1G9L4B2"/>
<organism evidence="3 4">
    <name type="scientific">Siphonobacter aquaeclarae</name>
    <dbReference type="NCBI Taxonomy" id="563176"/>
    <lineage>
        <taxon>Bacteria</taxon>
        <taxon>Pseudomonadati</taxon>
        <taxon>Bacteroidota</taxon>
        <taxon>Cytophagia</taxon>
        <taxon>Cytophagales</taxon>
        <taxon>Cytophagaceae</taxon>
        <taxon>Siphonobacter</taxon>
    </lineage>
</organism>
<dbReference type="GO" id="GO:0008234">
    <property type="term" value="F:cysteine-type peptidase activity"/>
    <property type="evidence" value="ECO:0007669"/>
    <property type="project" value="InterPro"/>
</dbReference>
<dbReference type="EMBL" id="FNGS01000002">
    <property type="protein sequence ID" value="SDL56792.1"/>
    <property type="molecule type" value="Genomic_DNA"/>
</dbReference>
<dbReference type="InterPro" id="IPR038765">
    <property type="entry name" value="Papain-like_cys_pep_sf"/>
</dbReference>
<protein>
    <submittedName>
        <fullName evidence="3">Cysteine protease, C1A family</fullName>
    </submittedName>
</protein>
<dbReference type="OrthoDB" id="980947at2"/>
<evidence type="ECO:0000256" key="1">
    <source>
        <dbReference type="ARBA" id="ARBA00008455"/>
    </source>
</evidence>
<name>A0A1G9L4B2_9BACT</name>
<evidence type="ECO:0000259" key="2">
    <source>
        <dbReference type="SMART" id="SM00645"/>
    </source>
</evidence>
<dbReference type="PANTHER" id="PTHR12411">
    <property type="entry name" value="CYSTEINE PROTEASE FAMILY C1-RELATED"/>
    <property type="match status" value="1"/>
</dbReference>
<keyword evidence="3" id="KW-0378">Hydrolase</keyword>
<sequence length="546" mass="62114">MPVKPEFLTSPRKAFSPEGREFVISPVLQLEKDLKLLKKRVGKFAKPIPFPVFPRTRYSLEAYQTPIRDQRGRGSCWAFAGIAALEAAYKRKYGVSLDLSEQYLFHMAKCVELYPDYVTSAVRHENNSSYWGAQGNAGIVETMTRLPVCEERFAPYLDQPDLDALKTQLPAAGNLDWESTQEQLDTFEFDFRNIPQEARHQCRYRVKSWGVLPTVTAQNIENVLLNNHEVVIDIDVYKWKYNATRNVYEFDPAGAGGGGHVVLIIGFDRDNQTFLVKNSWGGNQYLQLTYDYITRVSGQWFTGFYITDVDDIQAAPDLKSKWIGNWKMDHDGWRGSLTIRRFTSFHNTDPNAPTKLGNYYRDGKKFDVNGYFVDNGQGMVCYVADHEGRVVPGTLFVGQRFDTYNFSWAPRLGAGKTFWNNIPFGVVLNRDTFPHQPSNTFSRSEWLGQWHMNHDGWQGVLTLSNISSGVFGLLFVTGTYRASDGRTLSVSGLVNQAQQHVLSLSIPFSPTNNQPFELLYHTWEDKLFSGVTQWGGRKFGVVGQKA</sequence>
<dbReference type="SUPFAM" id="SSF54001">
    <property type="entry name" value="Cysteine proteinases"/>
    <property type="match status" value="1"/>
</dbReference>
<dbReference type="GO" id="GO:0006508">
    <property type="term" value="P:proteolysis"/>
    <property type="evidence" value="ECO:0007669"/>
    <property type="project" value="UniProtKB-KW"/>
</dbReference>
<evidence type="ECO:0000313" key="4">
    <source>
        <dbReference type="Proteomes" id="UP000198901"/>
    </source>
</evidence>
<feature type="domain" description="Peptidase C1A papain C-terminal" evidence="2">
    <location>
        <begin position="50"/>
        <end position="294"/>
    </location>
</feature>
<comment type="similarity">
    <text evidence="1">Belongs to the peptidase C1 family.</text>
</comment>
<evidence type="ECO:0000313" key="3">
    <source>
        <dbReference type="EMBL" id="SDL56792.1"/>
    </source>
</evidence>
<keyword evidence="3" id="KW-0645">Protease</keyword>
<dbReference type="SMART" id="SM00645">
    <property type="entry name" value="Pept_C1"/>
    <property type="match status" value="1"/>
</dbReference>